<dbReference type="RefSeq" id="WP_336203980.1">
    <property type="nucleotide sequence ID" value="NZ_JBANEI010000024.1"/>
</dbReference>
<protein>
    <submittedName>
        <fullName evidence="1">Uncharacterized protein</fullName>
    </submittedName>
</protein>
<reference evidence="1 2" key="1">
    <citation type="submission" date="2024-02" db="EMBL/GenBank/DDBJ databases">
        <title>First report Erwinia aphidicola in onion in Chile.</title>
        <authorList>
            <person name="Valenzuela M."/>
            <person name="Pena M."/>
            <person name="Dutta B."/>
        </authorList>
    </citation>
    <scope>NUCLEOTIDE SEQUENCE [LARGE SCALE GENOMIC DNA]</scope>
    <source>
        <strain evidence="1 2">QCJ3A</strain>
    </source>
</reference>
<name>A0ABU8DLE4_ERWAP</name>
<organism evidence="1 2">
    <name type="scientific">Erwinia aphidicola</name>
    <dbReference type="NCBI Taxonomy" id="68334"/>
    <lineage>
        <taxon>Bacteria</taxon>
        <taxon>Pseudomonadati</taxon>
        <taxon>Pseudomonadota</taxon>
        <taxon>Gammaproteobacteria</taxon>
        <taxon>Enterobacterales</taxon>
        <taxon>Erwiniaceae</taxon>
        <taxon>Erwinia</taxon>
    </lineage>
</organism>
<keyword evidence="2" id="KW-1185">Reference proteome</keyword>
<evidence type="ECO:0000313" key="2">
    <source>
        <dbReference type="Proteomes" id="UP001306592"/>
    </source>
</evidence>
<accession>A0ABU8DLE4</accession>
<proteinExistence type="predicted"/>
<evidence type="ECO:0000313" key="1">
    <source>
        <dbReference type="EMBL" id="MEI2684332.1"/>
    </source>
</evidence>
<sequence>MFHVKKTASDRPVFTHAIRKADSVITHSDEKGIHIYLTGPTARKMTMSQLMALSIGPDLAVWSTDDYRTAGPLTALYQVRYGLVSGGYLMHQEITVELGFKAHSAKGAL</sequence>
<dbReference type="Proteomes" id="UP001306592">
    <property type="component" value="Unassembled WGS sequence"/>
</dbReference>
<gene>
    <name evidence="1" type="ORF">V8N49_22085</name>
</gene>
<dbReference type="EMBL" id="JBANEI010000024">
    <property type="protein sequence ID" value="MEI2684332.1"/>
    <property type="molecule type" value="Genomic_DNA"/>
</dbReference>
<comment type="caution">
    <text evidence="1">The sequence shown here is derived from an EMBL/GenBank/DDBJ whole genome shotgun (WGS) entry which is preliminary data.</text>
</comment>